<dbReference type="PANTHER" id="PTHR12809:SF2">
    <property type="entry name" value="MEDIATOR OF RNA POLYMERASE II TRANSCRIPTION SUBUNIT 14"/>
    <property type="match status" value="1"/>
</dbReference>
<proteinExistence type="inferred from homology"/>
<dbReference type="Proteomes" id="UP000092600">
    <property type="component" value="Unassembled WGS sequence"/>
</dbReference>
<comment type="subcellular location">
    <subcellularLocation>
        <location evidence="1 7">Nucleus</location>
    </subcellularLocation>
</comment>
<comment type="function">
    <text evidence="7">Component of the Mediator complex, a coactivator involved in the regulated transcription of nearly all RNA polymerase II-dependent genes. Mediator functions as a bridge to convey information from gene-specific regulatory proteins to the basal RNA polymerase II transcription machinery. Mediator is recruited to promoters by direct interactions with regulatory proteins and serves as a scaffold for the assembly of a functional preinitiation complex with RNA polymerase II and the general transcription factors.</text>
</comment>
<dbReference type="InterPro" id="IPR013947">
    <property type="entry name" value="Mediator_Med14"/>
</dbReference>
<evidence type="ECO:0000256" key="1">
    <source>
        <dbReference type="ARBA" id="ARBA00004123"/>
    </source>
</evidence>
<dbReference type="EMBL" id="LSRQ01003571">
    <property type="protein sequence ID" value="OAY71196.1"/>
    <property type="molecule type" value="Genomic_DNA"/>
</dbReference>
<name>A0A199V2S1_ANACO</name>
<dbReference type="PANTHER" id="PTHR12809">
    <property type="entry name" value="MEDIATOR COMPLEX SUBUNIT"/>
    <property type="match status" value="1"/>
</dbReference>
<evidence type="ECO:0000256" key="6">
    <source>
        <dbReference type="ARBA" id="ARBA00023242"/>
    </source>
</evidence>
<evidence type="ECO:0000256" key="4">
    <source>
        <dbReference type="ARBA" id="ARBA00023159"/>
    </source>
</evidence>
<evidence type="ECO:0000256" key="5">
    <source>
        <dbReference type="ARBA" id="ARBA00023163"/>
    </source>
</evidence>
<dbReference type="Pfam" id="PF08638">
    <property type="entry name" value="Med14"/>
    <property type="match status" value="1"/>
</dbReference>
<keyword evidence="4 7" id="KW-0010">Activator</keyword>
<evidence type="ECO:0000313" key="9">
    <source>
        <dbReference type="EMBL" id="OAY71196.1"/>
    </source>
</evidence>
<dbReference type="GO" id="GO:0003712">
    <property type="term" value="F:transcription coregulator activity"/>
    <property type="evidence" value="ECO:0007669"/>
    <property type="project" value="UniProtKB-UniRule"/>
</dbReference>
<evidence type="ECO:0000256" key="3">
    <source>
        <dbReference type="ARBA" id="ARBA00023015"/>
    </source>
</evidence>
<gene>
    <name evidence="9" type="ORF">ACMD2_26238</name>
</gene>
<accession>A0A199V2S1</accession>
<dbReference type="GO" id="GO:0070847">
    <property type="term" value="C:core mediator complex"/>
    <property type="evidence" value="ECO:0007669"/>
    <property type="project" value="TreeGrafter"/>
</dbReference>
<dbReference type="InterPro" id="IPR055122">
    <property type="entry name" value="Med14_N"/>
</dbReference>
<comment type="similarity">
    <text evidence="2 7">Belongs to the Mediator complex subunit 14 family.</text>
</comment>
<dbReference type="STRING" id="4615.A0A199V2S1"/>
<dbReference type="AlphaFoldDB" id="A0A199V2S1"/>
<feature type="non-terminal residue" evidence="9">
    <location>
        <position position="269"/>
    </location>
</feature>
<keyword evidence="3 7" id="KW-0805">Transcription regulation</keyword>
<dbReference type="GO" id="GO:0016592">
    <property type="term" value="C:mediator complex"/>
    <property type="evidence" value="ECO:0007669"/>
    <property type="project" value="UniProtKB-UniRule"/>
</dbReference>
<feature type="domain" description="Mediator complex subunit MED14 N-terminal" evidence="8">
    <location>
        <begin position="1"/>
        <end position="140"/>
    </location>
</feature>
<keyword evidence="5 7" id="KW-0804">Transcription</keyword>
<protein>
    <recommendedName>
        <fullName evidence="7">Mediator of RNA polymerase II transcription subunit 14</fullName>
    </recommendedName>
    <alternativeName>
        <fullName evidence="7">Mediator complex subunit 14</fullName>
    </alternativeName>
</protein>
<evidence type="ECO:0000256" key="7">
    <source>
        <dbReference type="RuleBase" id="RU365082"/>
    </source>
</evidence>
<organism evidence="9 10">
    <name type="scientific">Ananas comosus</name>
    <name type="common">Pineapple</name>
    <name type="synonym">Ananas ananas</name>
    <dbReference type="NCBI Taxonomy" id="4615"/>
    <lineage>
        <taxon>Eukaryota</taxon>
        <taxon>Viridiplantae</taxon>
        <taxon>Streptophyta</taxon>
        <taxon>Embryophyta</taxon>
        <taxon>Tracheophyta</taxon>
        <taxon>Spermatophyta</taxon>
        <taxon>Magnoliopsida</taxon>
        <taxon>Liliopsida</taxon>
        <taxon>Poales</taxon>
        <taxon>Bromeliaceae</taxon>
        <taxon>Bromelioideae</taxon>
        <taxon>Ananas</taxon>
    </lineage>
</organism>
<evidence type="ECO:0000256" key="2">
    <source>
        <dbReference type="ARBA" id="ARBA00007813"/>
    </source>
</evidence>
<comment type="subunit">
    <text evidence="7">Component of the Mediator complex.</text>
</comment>
<evidence type="ECO:0000313" key="10">
    <source>
        <dbReference type="Proteomes" id="UP000092600"/>
    </source>
</evidence>
<evidence type="ECO:0000259" key="8">
    <source>
        <dbReference type="Pfam" id="PF08638"/>
    </source>
</evidence>
<keyword evidence="6 7" id="KW-0539">Nucleus</keyword>
<sequence length="269" mass="30070">MLRLHVLAKWCQQVPLVHYCQQLAATLSSHDTCFTQTADSLFYMHEGLQQARAPLFDVPSAVEVLLTNGYQRLPKCIEDLGMQSTLSADEQKPALKKLDTLVRSKLLEAVIPKEVSEVTISDGIATLRVDGEFKVLLTLGYRGHLTLWRILHLSCLQVQVLRQGRWKDAIRFELISDGHAGGNTAILQLGQDGELESTGLRTPGLKITYWLDLDKNNSDSSPFIKIEPGQDMQIKCLHSSFVLDPLTDKEANFSLDQSCIDVEKLLLKA</sequence>
<reference evidence="9 10" key="1">
    <citation type="journal article" date="2016" name="DNA Res.">
        <title>The draft genome of MD-2 pineapple using hybrid error correction of long reads.</title>
        <authorList>
            <person name="Redwan R.M."/>
            <person name="Saidin A."/>
            <person name="Kumar S.V."/>
        </authorList>
    </citation>
    <scope>NUCLEOTIDE SEQUENCE [LARGE SCALE GENOMIC DNA]</scope>
    <source>
        <strain evidence="10">cv. MD2</strain>
        <tissue evidence="9">Leaf</tissue>
    </source>
</reference>
<dbReference type="GO" id="GO:0006357">
    <property type="term" value="P:regulation of transcription by RNA polymerase II"/>
    <property type="evidence" value="ECO:0007669"/>
    <property type="project" value="InterPro"/>
</dbReference>
<comment type="caution">
    <text evidence="9">The sequence shown here is derived from an EMBL/GenBank/DDBJ whole genome shotgun (WGS) entry which is preliminary data.</text>
</comment>